<feature type="domain" description="Helicase ATP-binding" evidence="13">
    <location>
        <begin position="25"/>
        <end position="193"/>
    </location>
</feature>
<dbReference type="CDD" id="cd17920">
    <property type="entry name" value="DEXHc_RecQ"/>
    <property type="match status" value="1"/>
</dbReference>
<dbReference type="RefSeq" id="WP_311503167.1">
    <property type="nucleotide sequence ID" value="NZ_JAVRHK010000006.1"/>
</dbReference>
<evidence type="ECO:0000256" key="1">
    <source>
        <dbReference type="ARBA" id="ARBA00005446"/>
    </source>
</evidence>
<organism evidence="15 16">
    <name type="scientific">Autumnicola musiva</name>
    <dbReference type="NCBI Taxonomy" id="3075589"/>
    <lineage>
        <taxon>Bacteria</taxon>
        <taxon>Pseudomonadati</taxon>
        <taxon>Bacteroidota</taxon>
        <taxon>Flavobacteriia</taxon>
        <taxon>Flavobacteriales</taxon>
        <taxon>Flavobacteriaceae</taxon>
        <taxon>Autumnicola</taxon>
    </lineage>
</organism>
<dbReference type="InterPro" id="IPR027417">
    <property type="entry name" value="P-loop_NTPase"/>
</dbReference>
<evidence type="ECO:0000256" key="5">
    <source>
        <dbReference type="ARBA" id="ARBA00022806"/>
    </source>
</evidence>
<dbReference type="GO" id="GO:0016787">
    <property type="term" value="F:hydrolase activity"/>
    <property type="evidence" value="ECO:0007669"/>
    <property type="project" value="UniProtKB-KW"/>
</dbReference>
<dbReference type="InterPro" id="IPR001650">
    <property type="entry name" value="Helicase_C-like"/>
</dbReference>
<evidence type="ECO:0000256" key="10">
    <source>
        <dbReference type="ARBA" id="ARBA00034808"/>
    </source>
</evidence>
<dbReference type="InterPro" id="IPR004589">
    <property type="entry name" value="DNA_helicase_ATP-dep_RecQ"/>
</dbReference>
<dbReference type="SMART" id="SM00490">
    <property type="entry name" value="HELICc"/>
    <property type="match status" value="1"/>
</dbReference>
<accession>A0ABU3D5L0</accession>
<dbReference type="Pfam" id="PF16124">
    <property type="entry name" value="RecQ_Zn_bind"/>
    <property type="match status" value="1"/>
</dbReference>
<dbReference type="NCBIfam" id="TIGR00614">
    <property type="entry name" value="recQ_fam"/>
    <property type="match status" value="1"/>
</dbReference>
<dbReference type="PANTHER" id="PTHR13710:SF105">
    <property type="entry name" value="ATP-DEPENDENT DNA HELICASE Q1"/>
    <property type="match status" value="1"/>
</dbReference>
<dbReference type="Pfam" id="PF00271">
    <property type="entry name" value="Helicase_C"/>
    <property type="match status" value="1"/>
</dbReference>
<evidence type="ECO:0000256" key="3">
    <source>
        <dbReference type="ARBA" id="ARBA00022741"/>
    </source>
</evidence>
<dbReference type="InterPro" id="IPR014001">
    <property type="entry name" value="Helicase_ATP-bd"/>
</dbReference>
<keyword evidence="16" id="KW-1185">Reference proteome</keyword>
<protein>
    <recommendedName>
        <fullName evidence="11">ATP-dependent DNA helicase RecQ</fullName>
        <ecNumber evidence="10">5.6.2.4</ecNumber>
    </recommendedName>
    <alternativeName>
        <fullName evidence="12">DNA 3'-5' helicase RecQ</fullName>
    </alternativeName>
</protein>
<evidence type="ECO:0000256" key="4">
    <source>
        <dbReference type="ARBA" id="ARBA00022801"/>
    </source>
</evidence>
<name>A0ABU3D5L0_9FLAO</name>
<comment type="caution">
    <text evidence="15">The sequence shown here is derived from an EMBL/GenBank/DDBJ whole genome shotgun (WGS) entry which is preliminary data.</text>
</comment>
<keyword evidence="2" id="KW-0479">Metal-binding</keyword>
<keyword evidence="4 15" id="KW-0378">Hydrolase</keyword>
<dbReference type="PANTHER" id="PTHR13710">
    <property type="entry name" value="DNA HELICASE RECQ FAMILY MEMBER"/>
    <property type="match status" value="1"/>
</dbReference>
<evidence type="ECO:0000259" key="14">
    <source>
        <dbReference type="PROSITE" id="PS51194"/>
    </source>
</evidence>
<keyword evidence="7" id="KW-0238">DNA-binding</keyword>
<evidence type="ECO:0000256" key="2">
    <source>
        <dbReference type="ARBA" id="ARBA00022723"/>
    </source>
</evidence>
<evidence type="ECO:0000313" key="15">
    <source>
        <dbReference type="EMBL" id="MDT0676822.1"/>
    </source>
</evidence>
<dbReference type="Gene3D" id="3.40.50.300">
    <property type="entry name" value="P-loop containing nucleotide triphosphate hydrolases"/>
    <property type="match status" value="2"/>
</dbReference>
<evidence type="ECO:0000256" key="11">
    <source>
        <dbReference type="ARBA" id="ARBA00044535"/>
    </source>
</evidence>
<evidence type="ECO:0000256" key="9">
    <source>
        <dbReference type="ARBA" id="ARBA00034617"/>
    </source>
</evidence>
<evidence type="ECO:0000313" key="16">
    <source>
        <dbReference type="Proteomes" id="UP001262582"/>
    </source>
</evidence>
<dbReference type="GO" id="GO:0003678">
    <property type="term" value="F:DNA helicase activity"/>
    <property type="evidence" value="ECO:0007669"/>
    <property type="project" value="UniProtKB-EC"/>
</dbReference>
<keyword evidence="3" id="KW-0547">Nucleotide-binding</keyword>
<reference evidence="15 16" key="1">
    <citation type="submission" date="2023-09" db="EMBL/GenBank/DDBJ databases">
        <authorList>
            <person name="Rey-Velasco X."/>
        </authorList>
    </citation>
    <scope>NUCLEOTIDE SEQUENCE [LARGE SCALE GENOMIC DNA]</scope>
    <source>
        <strain evidence="15 16">F117</strain>
    </source>
</reference>
<dbReference type="SUPFAM" id="SSF52540">
    <property type="entry name" value="P-loop containing nucleoside triphosphate hydrolases"/>
    <property type="match status" value="1"/>
</dbReference>
<gene>
    <name evidence="15" type="ORF">RM539_09555</name>
</gene>
<feature type="domain" description="Helicase C-terminal" evidence="14">
    <location>
        <begin position="217"/>
        <end position="360"/>
    </location>
</feature>
<evidence type="ECO:0000256" key="7">
    <source>
        <dbReference type="ARBA" id="ARBA00023125"/>
    </source>
</evidence>
<dbReference type="InterPro" id="IPR011545">
    <property type="entry name" value="DEAD/DEAH_box_helicase_dom"/>
</dbReference>
<dbReference type="InterPro" id="IPR032284">
    <property type="entry name" value="RecQ_Zn-bd"/>
</dbReference>
<keyword evidence="6" id="KW-0067">ATP-binding</keyword>
<evidence type="ECO:0000259" key="13">
    <source>
        <dbReference type="PROSITE" id="PS51192"/>
    </source>
</evidence>
<keyword evidence="5 15" id="KW-0347">Helicase</keyword>
<evidence type="ECO:0000256" key="6">
    <source>
        <dbReference type="ARBA" id="ARBA00022840"/>
    </source>
</evidence>
<dbReference type="EMBL" id="JAVRHK010000006">
    <property type="protein sequence ID" value="MDT0676822.1"/>
    <property type="molecule type" value="Genomic_DNA"/>
</dbReference>
<dbReference type="Proteomes" id="UP001262582">
    <property type="component" value="Unassembled WGS sequence"/>
</dbReference>
<dbReference type="Gene3D" id="1.10.10.10">
    <property type="entry name" value="Winged helix-like DNA-binding domain superfamily/Winged helix DNA-binding domain"/>
    <property type="match status" value="1"/>
</dbReference>
<dbReference type="SMART" id="SM00487">
    <property type="entry name" value="DEXDc"/>
    <property type="match status" value="1"/>
</dbReference>
<evidence type="ECO:0000256" key="8">
    <source>
        <dbReference type="ARBA" id="ARBA00023235"/>
    </source>
</evidence>
<keyword evidence="8" id="KW-0413">Isomerase</keyword>
<dbReference type="Pfam" id="PF00270">
    <property type="entry name" value="DEAD"/>
    <property type="match status" value="1"/>
</dbReference>
<comment type="catalytic activity">
    <reaction evidence="9">
        <text>Couples ATP hydrolysis with the unwinding of duplex DNA by translocating in the 3'-5' direction.</text>
        <dbReference type="EC" id="5.6.2.4"/>
    </reaction>
</comment>
<proteinExistence type="inferred from homology"/>
<dbReference type="EC" id="5.6.2.4" evidence="10"/>
<dbReference type="PROSITE" id="PS51194">
    <property type="entry name" value="HELICASE_CTER"/>
    <property type="match status" value="1"/>
</dbReference>
<dbReference type="InterPro" id="IPR036388">
    <property type="entry name" value="WH-like_DNA-bd_sf"/>
</dbReference>
<sequence>MQKALKILKRHWGYLEFRPQQLPVIEALVAKKDVIALLPTGGGKSVCFQIPALLQEGICIVVSPLIALMKDQVNALQQKNIKAMALTGGMRYDDVDKQLDNCIYGNYKFLYLSPERLQQDLVQQRIKQMNVNLVAIDEAHCISQWGHDFRPAYRNISLLRELKPEAPFAALTATATTEVIQDMKAELQIPNAIVIKRSFERSNIAYNVLNAEDKYYRLLQLLKKKNESVIIYVRSRNATMETTTFLRKNSHSAEAFHGGLKNEEKALRLEKWLNNDFNIMVATTAFGMGIDKPDVRQVIHLNLPESLESYFQEAGRAGRDEKPAVATIVTNPGDIPVLKNQFLINLPKVEDVKLVYKKLNSYFRIAYGEGENENHDFNFSEFCTQYELNSIKTFNAMQMLDRCSIIRLSQQFQRKTELQFIVSDKQLSYYLRDNSTSDKLVKAILRTYGGIFENKISINLGAVCKKAGLAEEETIDILKKLGRDQIIDFAYFQNDASVNFLVPREDDITINPVAAFIKLHHQNKKQKIEAVIEYVNKNDVCRNLQLLNYFGEKPKIPCGICSVCSVKNSRLNKEQMNEIYKEIAALLKKRELTSRELVENITFPEQHILKVLQLLTEKRIIDRIESNRFKLIKNERY</sequence>
<evidence type="ECO:0000256" key="12">
    <source>
        <dbReference type="ARBA" id="ARBA00044550"/>
    </source>
</evidence>
<comment type="similarity">
    <text evidence="1">Belongs to the helicase family. RecQ subfamily.</text>
</comment>
<dbReference type="PROSITE" id="PS51192">
    <property type="entry name" value="HELICASE_ATP_BIND_1"/>
    <property type="match status" value="1"/>
</dbReference>